<proteinExistence type="predicted"/>
<dbReference type="Proteomes" id="UP001079657">
    <property type="component" value="Unassembled WGS sequence"/>
</dbReference>
<accession>A0ABT4CNL6</accession>
<protein>
    <submittedName>
        <fullName evidence="2">Zinc-ribbon domain-containing protein</fullName>
    </submittedName>
</protein>
<dbReference type="Pfam" id="PF13240">
    <property type="entry name" value="Zn_Ribbon_1"/>
    <property type="match status" value="1"/>
</dbReference>
<dbReference type="InterPro" id="IPR026870">
    <property type="entry name" value="Zinc_ribbon_dom"/>
</dbReference>
<reference evidence="2" key="1">
    <citation type="submission" date="2022-12" db="EMBL/GenBank/DDBJ databases">
        <authorList>
            <person name="Wang J."/>
        </authorList>
    </citation>
    <scope>NUCLEOTIDE SEQUENCE</scope>
    <source>
        <strain evidence="2">HY-42-06</strain>
    </source>
</reference>
<keyword evidence="3" id="KW-1185">Reference proteome</keyword>
<comment type="caution">
    <text evidence="2">The sequence shown here is derived from an EMBL/GenBank/DDBJ whole genome shotgun (WGS) entry which is preliminary data.</text>
</comment>
<evidence type="ECO:0000259" key="1">
    <source>
        <dbReference type="Pfam" id="PF13240"/>
    </source>
</evidence>
<dbReference type="Gene3D" id="3.30.2320.80">
    <property type="match status" value="1"/>
</dbReference>
<name>A0ABT4CNL6_9CLOT</name>
<sequence>MDFKNTLSKIRKTAIDTASSVAQSAKEGSSVIAKKSEELVEISKLTVSISSEESKLKDIYAEIGKQICEKYEHGIYIDPDLVENCNDIVKLKTNVKNMKDRIIQLKNKKFCPKCGEALESETVFCPKCGYSSENINITVEESNEAFEINEIQGNIADEETLPETEIIEEENKDTAF</sequence>
<dbReference type="RefSeq" id="WP_268048548.1">
    <property type="nucleotide sequence ID" value="NZ_JAPQES010000001.1"/>
</dbReference>
<gene>
    <name evidence="2" type="ORF">OXH55_05260</name>
</gene>
<evidence type="ECO:0000313" key="3">
    <source>
        <dbReference type="Proteomes" id="UP001079657"/>
    </source>
</evidence>
<dbReference type="EMBL" id="JAPQES010000001">
    <property type="protein sequence ID" value="MCY6370033.1"/>
    <property type="molecule type" value="Genomic_DNA"/>
</dbReference>
<organism evidence="2 3">
    <name type="scientific">Clostridium ganghwense</name>
    <dbReference type="NCBI Taxonomy" id="312089"/>
    <lineage>
        <taxon>Bacteria</taxon>
        <taxon>Bacillati</taxon>
        <taxon>Bacillota</taxon>
        <taxon>Clostridia</taxon>
        <taxon>Eubacteriales</taxon>
        <taxon>Clostridiaceae</taxon>
        <taxon>Clostridium</taxon>
    </lineage>
</organism>
<feature type="domain" description="Zinc-ribbon" evidence="1">
    <location>
        <begin position="110"/>
        <end position="131"/>
    </location>
</feature>
<evidence type="ECO:0000313" key="2">
    <source>
        <dbReference type="EMBL" id="MCY6370033.1"/>
    </source>
</evidence>